<sequence length="121" mass="13613">LSATANSVLSSASDEDIVRNGSRKDFWFAVPREKVDAIYHFLLQWNPEKYGAEKQDENVEELNDQERSLELLQDNEFVILDVEADGKLSGEFFTHSLSLAPFSLHFDDSGSAEELVKNSSS</sequence>
<name>A0A183EEU4_9BILA</name>
<proteinExistence type="predicted"/>
<dbReference type="AlphaFoldDB" id="A0A183EEU4"/>
<evidence type="ECO:0000313" key="1">
    <source>
        <dbReference type="WBParaSite" id="GPUH_0001951001-mRNA-1"/>
    </source>
</evidence>
<protein>
    <submittedName>
        <fullName evidence="1">SH2 domain-containing protein</fullName>
    </submittedName>
</protein>
<dbReference type="WBParaSite" id="GPUH_0001951001-mRNA-1">
    <property type="protein sequence ID" value="GPUH_0001951001-mRNA-1"/>
    <property type="gene ID" value="GPUH_0001951001"/>
</dbReference>
<reference evidence="1" key="1">
    <citation type="submission" date="2016-06" db="UniProtKB">
        <authorList>
            <consortium name="WormBaseParasite"/>
        </authorList>
    </citation>
    <scope>IDENTIFICATION</scope>
</reference>
<organism evidence="1">
    <name type="scientific">Gongylonema pulchrum</name>
    <dbReference type="NCBI Taxonomy" id="637853"/>
    <lineage>
        <taxon>Eukaryota</taxon>
        <taxon>Metazoa</taxon>
        <taxon>Ecdysozoa</taxon>
        <taxon>Nematoda</taxon>
        <taxon>Chromadorea</taxon>
        <taxon>Rhabditida</taxon>
        <taxon>Spirurina</taxon>
        <taxon>Spiruromorpha</taxon>
        <taxon>Spiruroidea</taxon>
        <taxon>Gongylonematidae</taxon>
        <taxon>Gongylonema</taxon>
    </lineage>
</organism>
<accession>A0A183EEU4</accession>